<dbReference type="EMBL" id="CAVNYO010000176">
    <property type="protein sequence ID" value="CAK5271798.1"/>
    <property type="molecule type" value="Genomic_DNA"/>
</dbReference>
<name>A0AAD2H931_9AGAR</name>
<dbReference type="PANTHER" id="PTHR21052:SF0">
    <property type="entry name" value="ALPHA-KETOGLUTARATE-DEPENDENT DIOXYGENASE ALKB HOMOLOG 7, MITOCHONDRIAL"/>
    <property type="match status" value="1"/>
</dbReference>
<evidence type="ECO:0000259" key="2">
    <source>
        <dbReference type="PROSITE" id="PS51471"/>
    </source>
</evidence>
<dbReference type="Gene3D" id="2.60.120.590">
    <property type="entry name" value="Alpha-ketoglutarate-dependent dioxygenase AlkB-like"/>
    <property type="match status" value="1"/>
</dbReference>
<protein>
    <recommendedName>
        <fullName evidence="2">Fe2OG dioxygenase domain-containing protein</fullName>
    </recommendedName>
</protein>
<evidence type="ECO:0000256" key="1">
    <source>
        <dbReference type="SAM" id="MobiDB-lite"/>
    </source>
</evidence>
<dbReference type="PANTHER" id="PTHR21052">
    <property type="entry name" value="SPERMATOGENESIS ASSOCIATED 11-RELATED"/>
    <property type="match status" value="1"/>
</dbReference>
<dbReference type="GO" id="GO:0016706">
    <property type="term" value="F:2-oxoglutarate-dependent dioxygenase activity"/>
    <property type="evidence" value="ECO:0007669"/>
    <property type="project" value="TreeGrafter"/>
</dbReference>
<evidence type="ECO:0000313" key="4">
    <source>
        <dbReference type="Proteomes" id="UP001295794"/>
    </source>
</evidence>
<evidence type="ECO:0000313" key="3">
    <source>
        <dbReference type="EMBL" id="CAK5271798.1"/>
    </source>
</evidence>
<feature type="region of interest" description="Disordered" evidence="1">
    <location>
        <begin position="28"/>
        <end position="47"/>
    </location>
</feature>
<sequence>PDAQSCMSTLTTHTRRETLDLSIFTKLGSTHEEPSPDSPNSLFDEDIPSAVGPPVSTTAAPFIPGLVLSPTHLIPEALANEVVHFCLESYFQREGVNQIMLFGTSASATGFPPLLTTLLATMASLLAPTLSEETHQLLFPHSPSLTRQAILNLYHPGEGITPHVDLLRRFGDGIVGASFGSGSVMRFAAAAEGTGYTDTVEDDSVQPVHLYLPERSMLVLTGEARYRWTHGIERRTADLVDGVRRERGTRLSITFRWMLPNADVVGDA</sequence>
<dbReference type="InterPro" id="IPR005123">
    <property type="entry name" value="Oxoglu/Fe-dep_dioxygenase_dom"/>
</dbReference>
<feature type="non-terminal residue" evidence="3">
    <location>
        <position position="1"/>
    </location>
</feature>
<organism evidence="3 4">
    <name type="scientific">Mycena citricolor</name>
    <dbReference type="NCBI Taxonomy" id="2018698"/>
    <lineage>
        <taxon>Eukaryota</taxon>
        <taxon>Fungi</taxon>
        <taxon>Dikarya</taxon>
        <taxon>Basidiomycota</taxon>
        <taxon>Agaricomycotina</taxon>
        <taxon>Agaricomycetes</taxon>
        <taxon>Agaricomycetidae</taxon>
        <taxon>Agaricales</taxon>
        <taxon>Marasmiineae</taxon>
        <taxon>Mycenaceae</taxon>
        <taxon>Mycena</taxon>
    </lineage>
</organism>
<keyword evidence="4" id="KW-1185">Reference proteome</keyword>
<feature type="domain" description="Fe2OG dioxygenase" evidence="2">
    <location>
        <begin position="143"/>
        <end position="259"/>
    </location>
</feature>
<dbReference type="GO" id="GO:0006974">
    <property type="term" value="P:DNA damage response"/>
    <property type="evidence" value="ECO:0007669"/>
    <property type="project" value="InterPro"/>
</dbReference>
<dbReference type="AlphaFoldDB" id="A0AAD2H931"/>
<comment type="caution">
    <text evidence="3">The sequence shown here is derived from an EMBL/GenBank/DDBJ whole genome shotgun (WGS) entry which is preliminary data.</text>
</comment>
<dbReference type="Proteomes" id="UP001295794">
    <property type="component" value="Unassembled WGS sequence"/>
</dbReference>
<dbReference type="PROSITE" id="PS51471">
    <property type="entry name" value="FE2OG_OXY"/>
    <property type="match status" value="1"/>
</dbReference>
<dbReference type="Pfam" id="PF13532">
    <property type="entry name" value="2OG-FeII_Oxy_2"/>
    <property type="match status" value="1"/>
</dbReference>
<dbReference type="InterPro" id="IPR027450">
    <property type="entry name" value="AlkB-like"/>
</dbReference>
<dbReference type="GO" id="GO:0005759">
    <property type="term" value="C:mitochondrial matrix"/>
    <property type="evidence" value="ECO:0007669"/>
    <property type="project" value="TreeGrafter"/>
</dbReference>
<dbReference type="InterPro" id="IPR037151">
    <property type="entry name" value="AlkB-like_sf"/>
</dbReference>
<accession>A0AAD2H931</accession>
<dbReference type="InterPro" id="IPR032870">
    <property type="entry name" value="ALKBH7-like"/>
</dbReference>
<dbReference type="SUPFAM" id="SSF51197">
    <property type="entry name" value="Clavaminate synthase-like"/>
    <property type="match status" value="1"/>
</dbReference>
<gene>
    <name evidence="3" type="ORF">MYCIT1_LOCUS17111</name>
</gene>
<reference evidence="3" key="1">
    <citation type="submission" date="2023-11" db="EMBL/GenBank/DDBJ databases">
        <authorList>
            <person name="De Vega J J."/>
            <person name="De Vega J J."/>
        </authorList>
    </citation>
    <scope>NUCLEOTIDE SEQUENCE</scope>
</reference>
<proteinExistence type="predicted"/>
<dbReference type="GO" id="GO:0006631">
    <property type="term" value="P:fatty acid metabolic process"/>
    <property type="evidence" value="ECO:0007669"/>
    <property type="project" value="TreeGrafter"/>
</dbReference>